<evidence type="ECO:0000256" key="1">
    <source>
        <dbReference type="SAM" id="Coils"/>
    </source>
</evidence>
<sequence length="425" mass="47034">MRVFKWSPTFTPDHESSIVPIWVSLPELPAHLFQKAALYAIANNIGTPLQIADSTYNKSNLSKARVCVEIDILKPPLEEIDIKICGATIVQKIEYEQVPHYCSLCKHIGHQESECYSKGNAPNPPPPPPPCRRMDRKNEAIDENAHKRQQKMKGKVVVQHARKVLDNFPVRNDPSVLMEKGEPSLFVDASPDECEIIGKNYEDNAIHEGHTNDNGVTSDHCDNGVTSAENEITHVENNTSTAENNISTAENENANGDVVCIAEYEAVFTSGKGEENGLHVVGDASIRVGDDVVNAIHCVENAKVIEETGIVEKEEAEVTGKEVQQLIQAVKPLFPEFLRRGKSLKWIKIKDVIRLLQNLKQFGVVSHVIQYAESDDDDNSRTHSTGIPFDSEIGDQGVPSPERPSPIASRTKCRKKGKKAPEGLF</sequence>
<dbReference type="AlphaFoldDB" id="A0AAW2JTA5"/>
<reference evidence="3" key="1">
    <citation type="submission" date="2020-06" db="EMBL/GenBank/DDBJ databases">
        <authorList>
            <person name="Li T."/>
            <person name="Hu X."/>
            <person name="Zhang T."/>
            <person name="Song X."/>
            <person name="Zhang H."/>
            <person name="Dai N."/>
            <person name="Sheng W."/>
            <person name="Hou X."/>
            <person name="Wei L."/>
        </authorList>
    </citation>
    <scope>NUCLEOTIDE SEQUENCE</scope>
    <source>
        <strain evidence="3">G02</strain>
        <tissue evidence="3">Leaf</tissue>
    </source>
</reference>
<dbReference type="EMBL" id="JACGWJ010000032">
    <property type="protein sequence ID" value="KAL0297127.1"/>
    <property type="molecule type" value="Genomic_DNA"/>
</dbReference>
<name>A0AAW2JTA5_SESRA</name>
<dbReference type="InterPro" id="IPR040256">
    <property type="entry name" value="At4g02000-like"/>
</dbReference>
<evidence type="ECO:0008006" key="4">
    <source>
        <dbReference type="Google" id="ProtNLM"/>
    </source>
</evidence>
<feature type="compositionally biased region" description="Pro residues" evidence="2">
    <location>
        <begin position="122"/>
        <end position="131"/>
    </location>
</feature>
<feature type="region of interest" description="Disordered" evidence="2">
    <location>
        <begin position="115"/>
        <end position="135"/>
    </location>
</feature>
<keyword evidence="1" id="KW-0175">Coiled coil</keyword>
<feature type="coiled-coil region" evidence="1">
    <location>
        <begin position="225"/>
        <end position="252"/>
    </location>
</feature>
<evidence type="ECO:0000313" key="3">
    <source>
        <dbReference type="EMBL" id="KAL0297127.1"/>
    </source>
</evidence>
<feature type="region of interest" description="Disordered" evidence="2">
    <location>
        <begin position="374"/>
        <end position="425"/>
    </location>
</feature>
<accession>A0AAW2JTA5</accession>
<comment type="caution">
    <text evidence="3">The sequence shown here is derived from an EMBL/GenBank/DDBJ whole genome shotgun (WGS) entry which is preliminary data.</text>
</comment>
<organism evidence="3">
    <name type="scientific">Sesamum radiatum</name>
    <name type="common">Black benniseed</name>
    <dbReference type="NCBI Taxonomy" id="300843"/>
    <lineage>
        <taxon>Eukaryota</taxon>
        <taxon>Viridiplantae</taxon>
        <taxon>Streptophyta</taxon>
        <taxon>Embryophyta</taxon>
        <taxon>Tracheophyta</taxon>
        <taxon>Spermatophyta</taxon>
        <taxon>Magnoliopsida</taxon>
        <taxon>eudicotyledons</taxon>
        <taxon>Gunneridae</taxon>
        <taxon>Pentapetalae</taxon>
        <taxon>asterids</taxon>
        <taxon>lamiids</taxon>
        <taxon>Lamiales</taxon>
        <taxon>Pedaliaceae</taxon>
        <taxon>Sesamum</taxon>
    </lineage>
</organism>
<proteinExistence type="predicted"/>
<dbReference type="PANTHER" id="PTHR31286:SF179">
    <property type="entry name" value="RNASE H TYPE-1 DOMAIN-CONTAINING PROTEIN"/>
    <property type="match status" value="1"/>
</dbReference>
<reference evidence="3" key="2">
    <citation type="journal article" date="2024" name="Plant">
        <title>Genomic evolution and insights into agronomic trait innovations of Sesamum species.</title>
        <authorList>
            <person name="Miao H."/>
            <person name="Wang L."/>
            <person name="Qu L."/>
            <person name="Liu H."/>
            <person name="Sun Y."/>
            <person name="Le M."/>
            <person name="Wang Q."/>
            <person name="Wei S."/>
            <person name="Zheng Y."/>
            <person name="Lin W."/>
            <person name="Duan Y."/>
            <person name="Cao H."/>
            <person name="Xiong S."/>
            <person name="Wang X."/>
            <person name="Wei L."/>
            <person name="Li C."/>
            <person name="Ma Q."/>
            <person name="Ju M."/>
            <person name="Zhao R."/>
            <person name="Li G."/>
            <person name="Mu C."/>
            <person name="Tian Q."/>
            <person name="Mei H."/>
            <person name="Zhang T."/>
            <person name="Gao T."/>
            <person name="Zhang H."/>
        </authorList>
    </citation>
    <scope>NUCLEOTIDE SEQUENCE</scope>
    <source>
        <strain evidence="3">G02</strain>
    </source>
</reference>
<dbReference type="PANTHER" id="PTHR31286">
    <property type="entry name" value="GLYCINE-RICH CELL WALL STRUCTURAL PROTEIN 1.8-LIKE"/>
    <property type="match status" value="1"/>
</dbReference>
<protein>
    <recommendedName>
        <fullName evidence="4">DUF4283 domain-containing protein</fullName>
    </recommendedName>
</protein>
<gene>
    <name evidence="3" type="ORF">Sradi_6764800</name>
</gene>
<evidence type="ECO:0000256" key="2">
    <source>
        <dbReference type="SAM" id="MobiDB-lite"/>
    </source>
</evidence>